<accession>A0A0L6UJ65</accession>
<name>A0A0L6UJ65_9BASI</name>
<dbReference type="EMBL" id="LAVV01010785">
    <property type="protein sequence ID" value="KNZ48579.1"/>
    <property type="molecule type" value="Genomic_DNA"/>
</dbReference>
<protein>
    <submittedName>
        <fullName evidence="2">Uncharacterized protein</fullName>
    </submittedName>
</protein>
<gene>
    <name evidence="2" type="ORF">VP01_555g7</name>
</gene>
<feature type="region of interest" description="Disordered" evidence="1">
    <location>
        <begin position="60"/>
        <end position="82"/>
    </location>
</feature>
<evidence type="ECO:0000313" key="3">
    <source>
        <dbReference type="Proteomes" id="UP000037035"/>
    </source>
</evidence>
<proteinExistence type="predicted"/>
<comment type="caution">
    <text evidence="2">The sequence shown here is derived from an EMBL/GenBank/DDBJ whole genome shotgun (WGS) entry which is preliminary data.</text>
</comment>
<organism evidence="2 3">
    <name type="scientific">Puccinia sorghi</name>
    <dbReference type="NCBI Taxonomy" id="27349"/>
    <lineage>
        <taxon>Eukaryota</taxon>
        <taxon>Fungi</taxon>
        <taxon>Dikarya</taxon>
        <taxon>Basidiomycota</taxon>
        <taxon>Pucciniomycotina</taxon>
        <taxon>Pucciniomycetes</taxon>
        <taxon>Pucciniales</taxon>
        <taxon>Pucciniaceae</taxon>
        <taxon>Puccinia</taxon>
    </lineage>
</organism>
<dbReference type="Proteomes" id="UP000037035">
    <property type="component" value="Unassembled WGS sequence"/>
</dbReference>
<sequence>MKINQACILAFVGCNFLAYPILGALSLASSAGKSTAINAGKTVDLTEEVQRQGVIASNINSDLPRPLQSNRGEAKATGTQIISHPEPQAVADRGLYNPNLPAALQAERARVAAKEILKKTRPPIRMPKKGFWSRLKDIIMRPWRRFIDWKLEKAIETLLLKRPEWLDKEAQDQALYHGVFLEFDGASFTSKEERKLENAVTFISQHHTDLLSSEAIDMELSKRLFRRWLRKLLKRALLRKPLSDDE</sequence>
<evidence type="ECO:0000313" key="2">
    <source>
        <dbReference type="EMBL" id="KNZ48579.1"/>
    </source>
</evidence>
<dbReference type="VEuPathDB" id="FungiDB:VP01_555g7"/>
<evidence type="ECO:0000256" key="1">
    <source>
        <dbReference type="SAM" id="MobiDB-lite"/>
    </source>
</evidence>
<reference evidence="2 3" key="1">
    <citation type="submission" date="2015-08" db="EMBL/GenBank/DDBJ databases">
        <title>Next Generation Sequencing and Analysis of the Genome of Puccinia sorghi L Schw, the Causal Agent of Maize Common Rust.</title>
        <authorList>
            <person name="Rochi L."/>
            <person name="Burguener G."/>
            <person name="Darino M."/>
            <person name="Turjanski A."/>
            <person name="Kreff E."/>
            <person name="Dieguez M.J."/>
            <person name="Sacco F."/>
        </authorList>
    </citation>
    <scope>NUCLEOTIDE SEQUENCE [LARGE SCALE GENOMIC DNA]</scope>
    <source>
        <strain evidence="2 3">RO10H11247</strain>
    </source>
</reference>
<dbReference type="AlphaFoldDB" id="A0A0L6UJ65"/>
<keyword evidence="3" id="KW-1185">Reference proteome</keyword>